<gene>
    <name evidence="3" type="ordered locus">BCQ_4171</name>
</gene>
<protein>
    <recommendedName>
        <fullName evidence="2">UPF0297 protein BCQ_4171</fullName>
    </recommendedName>
</protein>
<dbReference type="PANTHER" id="PTHR40067">
    <property type="entry name" value="UPF0297 PROTEIN YRZL"/>
    <property type="match status" value="1"/>
</dbReference>
<dbReference type="EMBL" id="CP000227">
    <property type="protein sequence ID" value="ACM14598.1"/>
    <property type="molecule type" value="Genomic_DNA"/>
</dbReference>
<dbReference type="HAMAP" id="MF_01507">
    <property type="entry name" value="UPF0297"/>
    <property type="match status" value="1"/>
</dbReference>
<sequence>MYKSTLNLFQNKQIVVYNGRERRSSSPYTYYISEVLEMDGFDKTMKFSIQDEKQSVHVNDVLLTVYDALQEKGYNPINQIVGYLLSGDPAYIPRHKDARSIIRKLERDELIEELVKSYLKHHREE</sequence>
<dbReference type="NCBIfam" id="NF003997">
    <property type="entry name" value="PRK05473.1"/>
    <property type="match status" value="1"/>
</dbReference>
<comment type="similarity">
    <text evidence="1 2">Belongs to the UPF0297 family.</text>
</comment>
<reference evidence="3 4" key="1">
    <citation type="journal article" date="2009" name="J. Bacteriol.">
        <title>Complete genome sequence of the extremophilic Bacillus cereus strain Q1 with industrial applications.</title>
        <authorList>
            <person name="Xiong Z."/>
            <person name="Jiang Y."/>
            <person name="Qi D."/>
            <person name="Lu H."/>
            <person name="Yang F."/>
            <person name="Yang J."/>
            <person name="Chen L."/>
            <person name="Sun L."/>
            <person name="Xu X."/>
            <person name="Xue Y."/>
            <person name="Zhu Y."/>
            <person name="Jin Q."/>
        </authorList>
    </citation>
    <scope>NUCLEOTIDE SEQUENCE [LARGE SCALE GENOMIC DNA]</scope>
    <source>
        <strain evidence="3 4">Q1</strain>
    </source>
</reference>
<evidence type="ECO:0000256" key="2">
    <source>
        <dbReference type="HAMAP-Rule" id="MF_01507"/>
    </source>
</evidence>
<dbReference type="AlphaFoldDB" id="B9IYF2"/>
<dbReference type="HOGENOM" id="CLU_162466_0_0_9"/>
<dbReference type="KEGG" id="bcq:BCQ_4171"/>
<name>B9IYF2_BACCQ</name>
<dbReference type="Proteomes" id="UP000000441">
    <property type="component" value="Chromosome"/>
</dbReference>
<dbReference type="Pfam" id="PF06135">
    <property type="entry name" value="IreB"/>
    <property type="match status" value="1"/>
</dbReference>
<dbReference type="InterPro" id="IPR009309">
    <property type="entry name" value="IreB"/>
</dbReference>
<evidence type="ECO:0000313" key="4">
    <source>
        <dbReference type="Proteomes" id="UP000000441"/>
    </source>
</evidence>
<evidence type="ECO:0000313" key="3">
    <source>
        <dbReference type="EMBL" id="ACM14598.1"/>
    </source>
</evidence>
<accession>B9IYF2</accession>
<organism evidence="3 4">
    <name type="scientific">Bacillus cereus (strain Q1)</name>
    <dbReference type="NCBI Taxonomy" id="361100"/>
    <lineage>
        <taxon>Bacteria</taxon>
        <taxon>Bacillati</taxon>
        <taxon>Bacillota</taxon>
        <taxon>Bacilli</taxon>
        <taxon>Bacillales</taxon>
        <taxon>Bacillaceae</taxon>
        <taxon>Bacillus</taxon>
        <taxon>Bacillus cereus group</taxon>
    </lineage>
</organism>
<proteinExistence type="inferred from homology"/>
<evidence type="ECO:0000256" key="1">
    <source>
        <dbReference type="ARBA" id="ARBA00010888"/>
    </source>
</evidence>
<dbReference type="PANTHER" id="PTHR40067:SF1">
    <property type="entry name" value="UPF0297 PROTEIN YRZL"/>
    <property type="match status" value="1"/>
</dbReference>